<gene>
    <name evidence="3" type="ORF">NQF87_03900</name>
</gene>
<reference evidence="3" key="1">
    <citation type="submission" date="2022-07" db="EMBL/GenBank/DDBJ databases">
        <title>Bombella genomes.</title>
        <authorList>
            <person name="Harer L."/>
            <person name="Styblova S."/>
            <person name="Ehrmann M."/>
        </authorList>
    </citation>
    <scope>NUCLEOTIDE SEQUENCE</scope>
    <source>
        <strain evidence="3">TMW 2.2559</strain>
    </source>
</reference>
<evidence type="ECO:0000313" key="4">
    <source>
        <dbReference type="Proteomes" id="UP001165633"/>
    </source>
</evidence>
<comment type="caution">
    <text evidence="3">The sequence shown here is derived from an EMBL/GenBank/DDBJ whole genome shotgun (WGS) entry which is preliminary data.</text>
</comment>
<dbReference type="Pfam" id="PF13166">
    <property type="entry name" value="AAA_13"/>
    <property type="match status" value="1"/>
</dbReference>
<dbReference type="RefSeq" id="WP_266127119.1">
    <property type="nucleotide sequence ID" value="NZ_JANIDV010000002.1"/>
</dbReference>
<dbReference type="EMBL" id="JANIDV010000002">
    <property type="protein sequence ID" value="MCX5616118.1"/>
    <property type="molecule type" value="Genomic_DNA"/>
</dbReference>
<dbReference type="SUPFAM" id="SSF52540">
    <property type="entry name" value="P-loop containing nucleoside triphosphate hydrolases"/>
    <property type="match status" value="1"/>
</dbReference>
<name>A0ABT3WBB4_9PROT</name>
<dbReference type="Gene3D" id="3.40.50.300">
    <property type="entry name" value="P-loop containing nucleotide triphosphate hydrolases"/>
    <property type="match status" value="1"/>
</dbReference>
<dbReference type="InterPro" id="IPR027417">
    <property type="entry name" value="P-loop_NTPase"/>
</dbReference>
<accession>A0ABT3WBB4</accession>
<dbReference type="Proteomes" id="UP001165633">
    <property type="component" value="Unassembled WGS sequence"/>
</dbReference>
<evidence type="ECO:0000259" key="2">
    <source>
        <dbReference type="Pfam" id="PF13166"/>
    </source>
</evidence>
<sequence>MIRNITIADVATYPKERINIDNLETVNYFFGYNGCGKTTISRIIENIDPYGACKIKWTNNKKLQTLVYNADFINKNISERIAGIFTIGENNIDAKNNIDSIKEKIDCLERDSTCIKDYIKEISRELENNNKKFHEKMWDEKKNFNKYEKSFKGYNGSKEKFAKKVIEEYNNKNIENIDEEEFRKNYNIVFSKETKTYTEIRFDTTVYNKEILFTCENSPLLGRSIVGRNDTIVSQFINAMGNSDWVHQGLNFLDEGASKCPFCQQTINDNIKSQLEKFFDTTYEKSLEEIKDINTKYMKAQRYVISFIDSIINKIQSSLDVEGIQDKYERIKNIKPKISEKFNENSHVFEKKMNNPSIVINENEIKHTAEILRLIERDVSDINALIIKHNALVTKKDSLESELDKKIWSLFINKNMKDIKDHLSERRKNQELIKEKNNKHSEINRIIESKNRKINDLEKSLVSVQPTIERINNLLKTYGFKNFYIKNINKTDQYTIVRPNGNDAINTLSEGEKSFISFLYFYFLIHGGISENDINQEKVIVIDDPVSSMDFNTLFIISALIKEIIEKTHDKTGNNPQKIRQIFLLSHNAYFFNEVTYQKHTKGTSFWLITKKENISSIRRCKKNPVKKSYDLLWDEIRSAKKHPNEHSIGIQNICRRILENYFYFVGDIDLKDLPNKFQDDDRLICLSLINWAHDGSHNIQDSIITDISNNNVESYLNIFEQIFIKMDHKKHYDKMMED</sequence>
<protein>
    <submittedName>
        <fullName evidence="3">AAA family ATPase</fullName>
    </submittedName>
</protein>
<evidence type="ECO:0000256" key="1">
    <source>
        <dbReference type="SAM" id="Coils"/>
    </source>
</evidence>
<proteinExistence type="predicted"/>
<dbReference type="InterPro" id="IPR026866">
    <property type="entry name" value="CR006_AAA"/>
</dbReference>
<keyword evidence="4" id="KW-1185">Reference proteome</keyword>
<feature type="domain" description="Protein CR006 P-loop" evidence="2">
    <location>
        <begin position="10"/>
        <end position="724"/>
    </location>
</feature>
<keyword evidence="1" id="KW-0175">Coiled coil</keyword>
<evidence type="ECO:0000313" key="3">
    <source>
        <dbReference type="EMBL" id="MCX5616118.1"/>
    </source>
</evidence>
<feature type="coiled-coil region" evidence="1">
    <location>
        <begin position="433"/>
        <end position="460"/>
    </location>
</feature>
<organism evidence="3 4">
    <name type="scientific">Bombella dulcis</name>
    <dbReference type="NCBI Taxonomy" id="2967339"/>
    <lineage>
        <taxon>Bacteria</taxon>
        <taxon>Pseudomonadati</taxon>
        <taxon>Pseudomonadota</taxon>
        <taxon>Alphaproteobacteria</taxon>
        <taxon>Acetobacterales</taxon>
        <taxon>Acetobacteraceae</taxon>
        <taxon>Bombella</taxon>
    </lineage>
</organism>